<sequence>MPVIIRDNAGGPNAQKFKSMDNLEFEVLEKYIMRKFPEKHRYLKEKYGVVQWVWNDTVTDIIDIVAPEEYLEELDDIERARLEGQPVNTNIPRLPVTSTLLKSLAETERNFYKTETELFRTEPGYLSRRILADAGASYELMPDINGNAANLKDLLSRPRFISQIARFVNF</sequence>
<dbReference type="Proteomes" id="UP000297245">
    <property type="component" value="Unassembled WGS sequence"/>
</dbReference>
<dbReference type="AlphaFoldDB" id="A0A4S8LQ99"/>
<proteinExistence type="predicted"/>
<dbReference type="OrthoDB" id="2922289at2759"/>
<organism evidence="1 2">
    <name type="scientific">Dendrothele bispora (strain CBS 962.96)</name>
    <dbReference type="NCBI Taxonomy" id="1314807"/>
    <lineage>
        <taxon>Eukaryota</taxon>
        <taxon>Fungi</taxon>
        <taxon>Dikarya</taxon>
        <taxon>Basidiomycota</taxon>
        <taxon>Agaricomycotina</taxon>
        <taxon>Agaricomycetes</taxon>
        <taxon>Agaricomycetidae</taxon>
        <taxon>Agaricales</taxon>
        <taxon>Agaricales incertae sedis</taxon>
        <taxon>Dendrothele</taxon>
    </lineage>
</organism>
<keyword evidence="2" id="KW-1185">Reference proteome</keyword>
<accession>A0A4S8LQ99</accession>
<name>A0A4S8LQ99_DENBC</name>
<reference evidence="1 2" key="1">
    <citation type="journal article" date="2019" name="Nat. Ecol. Evol.">
        <title>Megaphylogeny resolves global patterns of mushroom evolution.</title>
        <authorList>
            <person name="Varga T."/>
            <person name="Krizsan K."/>
            <person name="Foldi C."/>
            <person name="Dima B."/>
            <person name="Sanchez-Garcia M."/>
            <person name="Sanchez-Ramirez S."/>
            <person name="Szollosi G.J."/>
            <person name="Szarkandi J.G."/>
            <person name="Papp V."/>
            <person name="Albert L."/>
            <person name="Andreopoulos W."/>
            <person name="Angelini C."/>
            <person name="Antonin V."/>
            <person name="Barry K.W."/>
            <person name="Bougher N.L."/>
            <person name="Buchanan P."/>
            <person name="Buyck B."/>
            <person name="Bense V."/>
            <person name="Catcheside P."/>
            <person name="Chovatia M."/>
            <person name="Cooper J."/>
            <person name="Damon W."/>
            <person name="Desjardin D."/>
            <person name="Finy P."/>
            <person name="Geml J."/>
            <person name="Haridas S."/>
            <person name="Hughes K."/>
            <person name="Justo A."/>
            <person name="Karasinski D."/>
            <person name="Kautmanova I."/>
            <person name="Kiss B."/>
            <person name="Kocsube S."/>
            <person name="Kotiranta H."/>
            <person name="LaButti K.M."/>
            <person name="Lechner B.E."/>
            <person name="Liimatainen K."/>
            <person name="Lipzen A."/>
            <person name="Lukacs Z."/>
            <person name="Mihaltcheva S."/>
            <person name="Morgado L.N."/>
            <person name="Niskanen T."/>
            <person name="Noordeloos M.E."/>
            <person name="Ohm R.A."/>
            <person name="Ortiz-Santana B."/>
            <person name="Ovrebo C."/>
            <person name="Racz N."/>
            <person name="Riley R."/>
            <person name="Savchenko A."/>
            <person name="Shiryaev A."/>
            <person name="Soop K."/>
            <person name="Spirin V."/>
            <person name="Szebenyi C."/>
            <person name="Tomsovsky M."/>
            <person name="Tulloss R.E."/>
            <person name="Uehling J."/>
            <person name="Grigoriev I.V."/>
            <person name="Vagvolgyi C."/>
            <person name="Papp T."/>
            <person name="Martin F.M."/>
            <person name="Miettinen O."/>
            <person name="Hibbett D.S."/>
            <person name="Nagy L.G."/>
        </authorList>
    </citation>
    <scope>NUCLEOTIDE SEQUENCE [LARGE SCALE GENOMIC DNA]</scope>
    <source>
        <strain evidence="1 2">CBS 962.96</strain>
    </source>
</reference>
<gene>
    <name evidence="1" type="ORF">K435DRAFT_801123</name>
</gene>
<evidence type="ECO:0000313" key="1">
    <source>
        <dbReference type="EMBL" id="THU91589.1"/>
    </source>
</evidence>
<protein>
    <submittedName>
        <fullName evidence="1">Uncharacterized protein</fullName>
    </submittedName>
</protein>
<evidence type="ECO:0000313" key="2">
    <source>
        <dbReference type="Proteomes" id="UP000297245"/>
    </source>
</evidence>
<dbReference type="EMBL" id="ML179302">
    <property type="protein sequence ID" value="THU91589.1"/>
    <property type="molecule type" value="Genomic_DNA"/>
</dbReference>